<dbReference type="EMBL" id="JANHOG010001270">
    <property type="protein sequence ID" value="KAJ3540041.1"/>
    <property type="molecule type" value="Genomic_DNA"/>
</dbReference>
<evidence type="ECO:0000313" key="2">
    <source>
        <dbReference type="Proteomes" id="UP001148662"/>
    </source>
</evidence>
<reference evidence="1" key="1">
    <citation type="submission" date="2022-07" db="EMBL/GenBank/DDBJ databases">
        <title>Genome Sequence of Phlebia brevispora.</title>
        <authorList>
            <person name="Buettner E."/>
        </authorList>
    </citation>
    <scope>NUCLEOTIDE SEQUENCE</scope>
    <source>
        <strain evidence="1">MPL23</strain>
    </source>
</reference>
<sequence>MTAKSSNDDLNISLEPHLAEALEQLVPLLPENLSYELKPILSKDPLSTQVGTNPANTDAIPLIPYSLLFAISTWTRSPEGDASLKEHDLAPSAYAMITLLAGSRTSPEKKFPPASTPSDQHRDEPSRELNDRRAVTAVLNAMLSVLGAGVAVWWAADRLRWKDEWKVLLALLAAIVVAASEAILVLIWNARRARRSTPTFTLSPRRRSRKLVSEVASGDASPSLHHSEDGKRPRKHKHANWYSNLEHPDTPDYWRSTRARCGWLS</sequence>
<dbReference type="Proteomes" id="UP001148662">
    <property type="component" value="Unassembled WGS sequence"/>
</dbReference>
<comment type="caution">
    <text evidence="1">The sequence shown here is derived from an EMBL/GenBank/DDBJ whole genome shotgun (WGS) entry which is preliminary data.</text>
</comment>
<name>A0ACC1SHM0_9APHY</name>
<gene>
    <name evidence="1" type="ORF">NM688_g6282</name>
</gene>
<organism evidence="1 2">
    <name type="scientific">Phlebia brevispora</name>
    <dbReference type="NCBI Taxonomy" id="194682"/>
    <lineage>
        <taxon>Eukaryota</taxon>
        <taxon>Fungi</taxon>
        <taxon>Dikarya</taxon>
        <taxon>Basidiomycota</taxon>
        <taxon>Agaricomycotina</taxon>
        <taxon>Agaricomycetes</taxon>
        <taxon>Polyporales</taxon>
        <taxon>Meruliaceae</taxon>
        <taxon>Phlebia</taxon>
    </lineage>
</organism>
<protein>
    <submittedName>
        <fullName evidence="1">Uncharacterized protein</fullName>
    </submittedName>
</protein>
<accession>A0ACC1SHM0</accession>
<proteinExistence type="predicted"/>
<evidence type="ECO:0000313" key="1">
    <source>
        <dbReference type="EMBL" id="KAJ3540041.1"/>
    </source>
</evidence>
<keyword evidence="2" id="KW-1185">Reference proteome</keyword>